<keyword evidence="2" id="KW-0597">Phosphoprotein</keyword>
<dbReference type="CDD" id="cd16012">
    <property type="entry name" value="ALP"/>
    <property type="match status" value="1"/>
</dbReference>
<keyword evidence="11" id="KW-0732">Signal</keyword>
<keyword evidence="6 8" id="KW-0460">Magnesium</keyword>
<feature type="binding site" evidence="8">
    <location>
        <position position="50"/>
    </location>
    <ligand>
        <name>Zn(2+)</name>
        <dbReference type="ChEBI" id="CHEBI:29105"/>
        <label>2</label>
    </ligand>
</feature>
<evidence type="ECO:0000313" key="13">
    <source>
        <dbReference type="Proteomes" id="UP000198660"/>
    </source>
</evidence>
<dbReference type="PANTHER" id="PTHR11596:SF5">
    <property type="entry name" value="ALKALINE PHOSPHATASE"/>
    <property type="match status" value="1"/>
</dbReference>
<feature type="binding site" evidence="8">
    <location>
        <position position="149"/>
    </location>
    <ligand>
        <name>Mg(2+)</name>
        <dbReference type="ChEBI" id="CHEBI:18420"/>
    </ligand>
</feature>
<feature type="binding site" evidence="8">
    <location>
        <position position="335"/>
    </location>
    <ligand>
        <name>Zn(2+)</name>
        <dbReference type="ChEBI" id="CHEBI:29105"/>
        <label>2</label>
    </ligand>
</feature>
<comment type="similarity">
    <text evidence="1 9">Belongs to the alkaline phosphatase family.</text>
</comment>
<evidence type="ECO:0000256" key="1">
    <source>
        <dbReference type="ARBA" id="ARBA00005984"/>
    </source>
</evidence>
<evidence type="ECO:0000256" key="7">
    <source>
        <dbReference type="PIRSR" id="PIRSR601952-1"/>
    </source>
</evidence>
<feature type="binding site" evidence="8">
    <location>
        <position position="292"/>
    </location>
    <ligand>
        <name>Zn(2+)</name>
        <dbReference type="ChEBI" id="CHEBI:29105"/>
        <label>2</label>
    </ligand>
</feature>
<evidence type="ECO:0000313" key="12">
    <source>
        <dbReference type="EMBL" id="SFS65072.1"/>
    </source>
</evidence>
<keyword evidence="4" id="KW-0378">Hydrolase</keyword>
<accession>A0A1I6RK58</accession>
<dbReference type="SUPFAM" id="SSF53649">
    <property type="entry name" value="Alkaline phosphatase-like"/>
    <property type="match status" value="1"/>
</dbReference>
<dbReference type="EMBL" id="FPAA01000005">
    <property type="protein sequence ID" value="SFS65072.1"/>
    <property type="molecule type" value="Genomic_DNA"/>
</dbReference>
<evidence type="ECO:0000256" key="6">
    <source>
        <dbReference type="ARBA" id="ARBA00022842"/>
    </source>
</evidence>
<feature type="binding site" evidence="8">
    <location>
        <position position="50"/>
    </location>
    <ligand>
        <name>Mg(2+)</name>
        <dbReference type="ChEBI" id="CHEBI:18420"/>
    </ligand>
</feature>
<evidence type="ECO:0000256" key="9">
    <source>
        <dbReference type="RuleBase" id="RU003946"/>
    </source>
</evidence>
<evidence type="ECO:0000256" key="3">
    <source>
        <dbReference type="ARBA" id="ARBA00022723"/>
    </source>
</evidence>
<evidence type="ECO:0000256" key="5">
    <source>
        <dbReference type="ARBA" id="ARBA00022833"/>
    </source>
</evidence>
<dbReference type="GO" id="GO:0046872">
    <property type="term" value="F:metal ion binding"/>
    <property type="evidence" value="ECO:0007669"/>
    <property type="project" value="UniProtKB-KW"/>
</dbReference>
<sequence>MYRKRAWISGSMVAAAALLTVSITPAWASSNPSIFHHSKHPKNVILMVGDGMGAAQRQAIRLSKVGLNNNLAMDDLSKAGLVHTSPDDPKNLITDSAASATAMASGVKTYNGAIGVNGKKQPVPTVLEKAKKMGKATGLVTTSQITDATPAAFGAHVETRRDQSEIARQFIEVTKPDVLLGGGENYFYPEGTPGKFADDDDSKSIGKSNLIKEAQDHGYAYVYDQKGLQRTKSNRILGLFANEEMFTSGTEGDPDATYNPAVPLTKMTEKAISTLSKNRNGFFLMVEEEGTDEMSHSNNAKLAIQSGIEFDNSVAIAKAYAEKHRDTLVIVVGDHETGGMTIEDTNKSDESGDGISQEDGPFPIAHSDKSFIVDWTSTSHTGVDIPLTSMGPGSKFLTGTYENTHIHDVMLRTLKGY</sequence>
<evidence type="ECO:0000256" key="4">
    <source>
        <dbReference type="ARBA" id="ARBA00022801"/>
    </source>
</evidence>
<dbReference type="InterPro" id="IPR017850">
    <property type="entry name" value="Alkaline_phosphatase_core_sf"/>
</dbReference>
<dbReference type="Proteomes" id="UP000198660">
    <property type="component" value="Unassembled WGS sequence"/>
</dbReference>
<feature type="binding site" evidence="8">
    <location>
        <position position="380"/>
    </location>
    <ligand>
        <name>Zn(2+)</name>
        <dbReference type="ChEBI" id="CHEBI:29105"/>
        <label>2</label>
    </ligand>
</feature>
<feature type="active site" description="Phosphoserine intermediate" evidence="7">
    <location>
        <position position="96"/>
    </location>
</feature>
<keyword evidence="5 8" id="KW-0862">Zinc</keyword>
<dbReference type="GO" id="GO:0004035">
    <property type="term" value="F:alkaline phosphatase activity"/>
    <property type="evidence" value="ECO:0007669"/>
    <property type="project" value="TreeGrafter"/>
</dbReference>
<reference evidence="13" key="1">
    <citation type="submission" date="2016-10" db="EMBL/GenBank/DDBJ databases">
        <authorList>
            <person name="Varghese N."/>
            <person name="Submissions S."/>
        </authorList>
    </citation>
    <scope>NUCLEOTIDE SEQUENCE [LARGE SCALE GENOMIC DNA]</scope>
    <source>
        <strain evidence="13">DSM 45789</strain>
    </source>
</reference>
<comment type="cofactor">
    <cofactor evidence="8">
        <name>Zn(2+)</name>
        <dbReference type="ChEBI" id="CHEBI:29105"/>
    </cofactor>
    <text evidence="8">Binds 2 Zn(2+) ions.</text>
</comment>
<dbReference type="PROSITE" id="PS00123">
    <property type="entry name" value="ALKALINE_PHOSPHATASE"/>
    <property type="match status" value="1"/>
</dbReference>
<dbReference type="InterPro" id="IPR018299">
    <property type="entry name" value="Alkaline_phosphatase_AS"/>
</dbReference>
<comment type="cofactor">
    <cofactor evidence="8">
        <name>Mg(2+)</name>
        <dbReference type="ChEBI" id="CHEBI:18420"/>
    </cofactor>
    <text evidence="8">Binds 1 Mg(2+) ion.</text>
</comment>
<feature type="binding site" evidence="8">
    <location>
        <position position="296"/>
    </location>
    <ligand>
        <name>Zn(2+)</name>
        <dbReference type="ChEBI" id="CHEBI:29105"/>
        <label>2</label>
    </ligand>
</feature>
<dbReference type="PRINTS" id="PR00113">
    <property type="entry name" value="ALKPHPHTASE"/>
</dbReference>
<dbReference type="OrthoDB" id="9794455at2"/>
<dbReference type="Pfam" id="PF00245">
    <property type="entry name" value="Alk_phosphatase"/>
    <property type="match status" value="1"/>
</dbReference>
<feature type="signal peptide" evidence="11">
    <location>
        <begin position="1"/>
        <end position="28"/>
    </location>
</feature>
<keyword evidence="3 8" id="KW-0479">Metal-binding</keyword>
<dbReference type="RefSeq" id="WP_091836438.1">
    <property type="nucleotide sequence ID" value="NZ_FPAA01000005.1"/>
</dbReference>
<dbReference type="InterPro" id="IPR001952">
    <property type="entry name" value="Alkaline_phosphatase"/>
</dbReference>
<feature type="binding site" evidence="8">
    <location>
        <position position="287"/>
    </location>
    <ligand>
        <name>Mg(2+)</name>
        <dbReference type="ChEBI" id="CHEBI:18420"/>
    </ligand>
</feature>
<organism evidence="12 13">
    <name type="scientific">Marininema halotolerans</name>
    <dbReference type="NCBI Taxonomy" id="1155944"/>
    <lineage>
        <taxon>Bacteria</taxon>
        <taxon>Bacillati</taxon>
        <taxon>Bacillota</taxon>
        <taxon>Bacilli</taxon>
        <taxon>Bacillales</taxon>
        <taxon>Thermoactinomycetaceae</taxon>
        <taxon>Marininema</taxon>
    </lineage>
</organism>
<dbReference type="AlphaFoldDB" id="A0A1I6RK58"/>
<protein>
    <submittedName>
        <fullName evidence="12">Alkaline phosphatase</fullName>
    </submittedName>
</protein>
<keyword evidence="13" id="KW-1185">Reference proteome</keyword>
<gene>
    <name evidence="12" type="ORF">SAMN05444972_105151</name>
</gene>
<evidence type="ECO:0000256" key="10">
    <source>
        <dbReference type="SAM" id="MobiDB-lite"/>
    </source>
</evidence>
<proteinExistence type="inferred from homology"/>
<evidence type="ECO:0000256" key="8">
    <source>
        <dbReference type="PIRSR" id="PIRSR601952-2"/>
    </source>
</evidence>
<feature type="binding site" evidence="8">
    <location>
        <position position="334"/>
    </location>
    <ligand>
        <name>Zn(2+)</name>
        <dbReference type="ChEBI" id="CHEBI:29105"/>
        <label>2</label>
    </ligand>
</feature>
<dbReference type="SMART" id="SM00098">
    <property type="entry name" value="alkPPc"/>
    <property type="match status" value="1"/>
</dbReference>
<name>A0A1I6RK58_9BACL</name>
<evidence type="ECO:0000256" key="2">
    <source>
        <dbReference type="ARBA" id="ARBA00022553"/>
    </source>
</evidence>
<feature type="binding site" evidence="8">
    <location>
        <position position="147"/>
    </location>
    <ligand>
        <name>Mg(2+)</name>
        <dbReference type="ChEBI" id="CHEBI:18420"/>
    </ligand>
</feature>
<evidence type="ECO:0000256" key="11">
    <source>
        <dbReference type="SAM" id="SignalP"/>
    </source>
</evidence>
<dbReference type="PANTHER" id="PTHR11596">
    <property type="entry name" value="ALKALINE PHOSPHATASE"/>
    <property type="match status" value="1"/>
</dbReference>
<feature type="chain" id="PRO_5009303961" evidence="11">
    <location>
        <begin position="29"/>
        <end position="417"/>
    </location>
</feature>
<feature type="region of interest" description="Disordered" evidence="10">
    <location>
        <begin position="340"/>
        <end position="360"/>
    </location>
</feature>
<dbReference type="Gene3D" id="3.40.720.10">
    <property type="entry name" value="Alkaline Phosphatase, subunit A"/>
    <property type="match status" value="1"/>
</dbReference>